<dbReference type="HAMAP" id="MF_00900">
    <property type="entry name" value="GTPase_HflX"/>
    <property type="match status" value="1"/>
</dbReference>
<dbReference type="Gene3D" id="6.10.250.2860">
    <property type="match status" value="1"/>
</dbReference>
<comment type="cofactor">
    <cofactor evidence="7">
        <name>Mg(2+)</name>
        <dbReference type="ChEBI" id="CHEBI:18420"/>
    </cofactor>
</comment>
<dbReference type="InterPro" id="IPR027417">
    <property type="entry name" value="P-loop_NTPase"/>
</dbReference>
<dbReference type="Gene3D" id="3.40.50.300">
    <property type="entry name" value="P-loop containing nucleotide triphosphate hydrolases"/>
    <property type="match status" value="1"/>
</dbReference>
<dbReference type="SUPFAM" id="SSF52540">
    <property type="entry name" value="P-loop containing nucleoside triphosphate hydrolases"/>
    <property type="match status" value="1"/>
</dbReference>
<comment type="subcellular location">
    <subcellularLocation>
        <location evidence="5">Cytoplasm</location>
    </subcellularLocation>
    <text evidence="5">May associate with membranes.</text>
</comment>
<dbReference type="InterPro" id="IPR030394">
    <property type="entry name" value="G_HFLX_dom"/>
</dbReference>
<dbReference type="InterPro" id="IPR025121">
    <property type="entry name" value="GTPase_HflX_N"/>
</dbReference>
<dbReference type="AlphaFoldDB" id="A0A1F5YX88"/>
<dbReference type="InterPro" id="IPR006073">
    <property type="entry name" value="GTP-bd"/>
</dbReference>
<feature type="binding site" evidence="6">
    <location>
        <begin position="312"/>
        <end position="315"/>
    </location>
    <ligand>
        <name>GTP</name>
        <dbReference type="ChEBI" id="CHEBI:37565"/>
    </ligand>
</feature>
<feature type="binding site" evidence="6">
    <location>
        <begin position="289"/>
        <end position="293"/>
    </location>
    <ligand>
        <name>GTP</name>
        <dbReference type="ChEBI" id="CHEBI:37565"/>
    </ligand>
</feature>
<dbReference type="CDD" id="cd01878">
    <property type="entry name" value="HflX"/>
    <property type="match status" value="1"/>
</dbReference>
<dbReference type="InterPro" id="IPR032305">
    <property type="entry name" value="GTP-bd_M"/>
</dbReference>
<feature type="binding site" evidence="6">
    <location>
        <begin position="378"/>
        <end position="381"/>
    </location>
    <ligand>
        <name>GTP</name>
        <dbReference type="ChEBI" id="CHEBI:37565"/>
    </ligand>
</feature>
<evidence type="ECO:0000256" key="6">
    <source>
        <dbReference type="PIRSR" id="PIRSR006809-1"/>
    </source>
</evidence>
<dbReference type="InterPro" id="IPR042108">
    <property type="entry name" value="GTPase_HflX_N_sf"/>
</dbReference>
<keyword evidence="5" id="KW-0963">Cytoplasm</keyword>
<proteinExistence type="inferred from homology"/>
<dbReference type="Gene3D" id="3.40.50.11060">
    <property type="entry name" value="GTPase HflX, N-terminal domain"/>
    <property type="match status" value="1"/>
</dbReference>
<comment type="caution">
    <text evidence="9">The sequence shown here is derived from an EMBL/GenBank/DDBJ whole genome shotgun (WGS) entry which is preliminary data.</text>
</comment>
<evidence type="ECO:0000256" key="7">
    <source>
        <dbReference type="PIRSR" id="PIRSR006809-2"/>
    </source>
</evidence>
<reference evidence="9 10" key="1">
    <citation type="journal article" date="2016" name="Nat. Commun.">
        <title>Thousands of microbial genomes shed light on interconnected biogeochemical processes in an aquifer system.</title>
        <authorList>
            <person name="Anantharaman K."/>
            <person name="Brown C.T."/>
            <person name="Hug L.A."/>
            <person name="Sharon I."/>
            <person name="Castelle C.J."/>
            <person name="Probst A.J."/>
            <person name="Thomas B.C."/>
            <person name="Singh A."/>
            <person name="Wilkins M.J."/>
            <person name="Karaoz U."/>
            <person name="Brodie E.L."/>
            <person name="Williams K.H."/>
            <person name="Hubbard S.S."/>
            <person name="Banfield J.F."/>
        </authorList>
    </citation>
    <scope>NUCLEOTIDE SEQUENCE [LARGE SCALE GENOMIC DNA]</scope>
</reference>
<gene>
    <name evidence="5" type="primary">hflX</name>
    <name evidence="9" type="ORF">A2Z33_05925</name>
</gene>
<dbReference type="Pfam" id="PF16360">
    <property type="entry name" value="GTP-bdg_M"/>
    <property type="match status" value="1"/>
</dbReference>
<evidence type="ECO:0000256" key="4">
    <source>
        <dbReference type="ARBA" id="ARBA00023134"/>
    </source>
</evidence>
<comment type="function">
    <text evidence="5">GTPase that associates with the 50S ribosomal subunit and may have a role during protein synthesis or ribosome biogenesis.</text>
</comment>
<dbReference type="Pfam" id="PF01926">
    <property type="entry name" value="MMR_HSR1"/>
    <property type="match status" value="1"/>
</dbReference>
<dbReference type="InterPro" id="IPR016496">
    <property type="entry name" value="GTPase_HflX"/>
</dbReference>
<name>A0A1F5YX88_9BACT</name>
<keyword evidence="1 7" id="KW-0479">Metal-binding</keyword>
<keyword evidence="2 5" id="KW-0547">Nucleotide-binding</keyword>
<evidence type="ECO:0000259" key="8">
    <source>
        <dbReference type="PROSITE" id="PS51705"/>
    </source>
</evidence>
<evidence type="ECO:0000256" key="2">
    <source>
        <dbReference type="ARBA" id="ARBA00022741"/>
    </source>
</evidence>
<evidence type="ECO:0000313" key="10">
    <source>
        <dbReference type="Proteomes" id="UP000178448"/>
    </source>
</evidence>
<dbReference type="EMBL" id="MFJD01000001">
    <property type="protein sequence ID" value="OGG04820.1"/>
    <property type="molecule type" value="Genomic_DNA"/>
</dbReference>
<dbReference type="Proteomes" id="UP000178448">
    <property type="component" value="Unassembled WGS sequence"/>
</dbReference>
<feature type="binding site" evidence="7">
    <location>
        <position position="291"/>
    </location>
    <ligand>
        <name>Mg(2+)</name>
        <dbReference type="ChEBI" id="CHEBI:18420"/>
    </ligand>
</feature>
<dbReference type="Pfam" id="PF13167">
    <property type="entry name" value="GTP-bdg_N"/>
    <property type="match status" value="1"/>
</dbReference>
<comment type="subunit">
    <text evidence="5">Monomer. Associates with the 50S ribosomal subunit.</text>
</comment>
<dbReference type="PANTHER" id="PTHR10229">
    <property type="entry name" value="GTP-BINDING PROTEIN HFLX"/>
    <property type="match status" value="1"/>
</dbReference>
<dbReference type="GO" id="GO:0003924">
    <property type="term" value="F:GTPase activity"/>
    <property type="evidence" value="ECO:0007669"/>
    <property type="project" value="UniProtKB-UniRule"/>
</dbReference>
<dbReference type="GO" id="GO:0005525">
    <property type="term" value="F:GTP binding"/>
    <property type="evidence" value="ECO:0007669"/>
    <property type="project" value="UniProtKB-UniRule"/>
</dbReference>
<organism evidence="9 10">
    <name type="scientific">Candidatus Gottesmanbacteria bacterium RBG_16_52_11</name>
    <dbReference type="NCBI Taxonomy" id="1798374"/>
    <lineage>
        <taxon>Bacteria</taxon>
        <taxon>Candidatus Gottesmaniibacteriota</taxon>
    </lineage>
</organism>
<dbReference type="PANTHER" id="PTHR10229:SF0">
    <property type="entry name" value="GTP-BINDING PROTEIN 6-RELATED"/>
    <property type="match status" value="1"/>
</dbReference>
<feature type="binding site" evidence="6">
    <location>
        <begin position="264"/>
        <end position="271"/>
    </location>
    <ligand>
        <name>GTP</name>
        <dbReference type="ChEBI" id="CHEBI:37565"/>
    </ligand>
</feature>
<dbReference type="STRING" id="1798374.A2Z33_05925"/>
<feature type="binding site" evidence="7">
    <location>
        <position position="271"/>
    </location>
    <ligand>
        <name>Mg(2+)</name>
        <dbReference type="ChEBI" id="CHEBI:18420"/>
    </ligand>
</feature>
<comment type="similarity">
    <text evidence="5">Belongs to the TRAFAC class OBG-HflX-like GTPase superfamily. HflX GTPase family.</text>
</comment>
<dbReference type="PIRSF" id="PIRSF006809">
    <property type="entry name" value="GTP-binding_hflX_prd"/>
    <property type="match status" value="1"/>
</dbReference>
<dbReference type="GO" id="GO:0043022">
    <property type="term" value="F:ribosome binding"/>
    <property type="evidence" value="ECO:0007669"/>
    <property type="project" value="TreeGrafter"/>
</dbReference>
<evidence type="ECO:0000256" key="5">
    <source>
        <dbReference type="HAMAP-Rule" id="MF_00900"/>
    </source>
</evidence>
<sequence length="423" mass="47377">MPLHVSFVHKKVQKIIVLLPTFSVTGLSKRNSCRRPAKDVIAGNRSGKGIMLRMENSARPITMLFVYLTDKRTGRYEMEQEVTELWNLVESMGDTGVADLIIQKGLPFRETYVGPGKAAEIGEYLKTHKVEVVTFNGMLTSGQKFNLTKMYWDINPSIQVWDRVDLILEIFSRHAHTREAKLQIELARMRHMGPSIFGMGMVLSRQGGGIGTRGIGETNTELMKRHWKREMKRVTDSLTKLTDSRTRQIERRKSIGLKTVSLVGYTNAGKTTLFNLLTHKQKPVDNALFVTLDSAIGVIFIPELGKRIAVSDTIGFIKDLPPDLIDAFRSTLLESVHADAVLHVIDVSDRDYMEKADVVDGILSELGIPEENVIYVYNKTDAVPDLDRQQVADRTGGHPHVFVSAAKGQGIDDLLSALIPRVR</sequence>
<evidence type="ECO:0000256" key="3">
    <source>
        <dbReference type="ARBA" id="ARBA00022842"/>
    </source>
</evidence>
<keyword evidence="3 7" id="KW-0460">Magnesium</keyword>
<evidence type="ECO:0000313" key="9">
    <source>
        <dbReference type="EMBL" id="OGG04820.1"/>
    </source>
</evidence>
<evidence type="ECO:0000256" key="1">
    <source>
        <dbReference type="ARBA" id="ARBA00022723"/>
    </source>
</evidence>
<protein>
    <recommendedName>
        <fullName evidence="5">GTPase HflX</fullName>
    </recommendedName>
    <alternativeName>
        <fullName evidence="5">GTP-binding protein HflX</fullName>
    </alternativeName>
</protein>
<dbReference type="PROSITE" id="PS51705">
    <property type="entry name" value="G_HFLX"/>
    <property type="match status" value="1"/>
</dbReference>
<dbReference type="GO" id="GO:0005737">
    <property type="term" value="C:cytoplasm"/>
    <property type="evidence" value="ECO:0007669"/>
    <property type="project" value="UniProtKB-SubCell"/>
</dbReference>
<keyword evidence="4 5" id="KW-0342">GTP-binding</keyword>
<dbReference type="PRINTS" id="PR00326">
    <property type="entry name" value="GTP1OBG"/>
</dbReference>
<accession>A0A1F5YX88</accession>
<feature type="domain" description="Hflx-type G" evidence="8">
    <location>
        <begin position="258"/>
        <end position="423"/>
    </location>
</feature>
<dbReference type="NCBIfam" id="TIGR03156">
    <property type="entry name" value="GTP_HflX"/>
    <property type="match status" value="1"/>
</dbReference>
<dbReference type="GO" id="GO:0046872">
    <property type="term" value="F:metal ion binding"/>
    <property type="evidence" value="ECO:0007669"/>
    <property type="project" value="UniProtKB-KW"/>
</dbReference>